<gene>
    <name evidence="4" type="ORF">CRN52_13020</name>
</gene>
<feature type="transmembrane region" description="Helical" evidence="2">
    <location>
        <begin position="115"/>
        <end position="138"/>
    </location>
</feature>
<evidence type="ECO:0000256" key="2">
    <source>
        <dbReference type="SAM" id="Phobius"/>
    </source>
</evidence>
<dbReference type="Proteomes" id="UP000237466">
    <property type="component" value="Unassembled WGS sequence"/>
</dbReference>
<accession>A0A2S3R1M1</accession>
<feature type="region of interest" description="Disordered" evidence="1">
    <location>
        <begin position="167"/>
        <end position="216"/>
    </location>
</feature>
<feature type="transmembrane region" description="Helical" evidence="2">
    <location>
        <begin position="51"/>
        <end position="69"/>
    </location>
</feature>
<evidence type="ECO:0000256" key="3">
    <source>
        <dbReference type="SAM" id="SignalP"/>
    </source>
</evidence>
<evidence type="ECO:0000256" key="1">
    <source>
        <dbReference type="SAM" id="MobiDB-lite"/>
    </source>
</evidence>
<evidence type="ECO:0000313" key="4">
    <source>
        <dbReference type="EMBL" id="POB46993.1"/>
    </source>
</evidence>
<organism evidence="4 5">
    <name type="scientific">Vibrio vulnificus</name>
    <dbReference type="NCBI Taxonomy" id="672"/>
    <lineage>
        <taxon>Bacteria</taxon>
        <taxon>Pseudomonadati</taxon>
        <taxon>Pseudomonadota</taxon>
        <taxon>Gammaproteobacteria</taxon>
        <taxon>Vibrionales</taxon>
        <taxon>Vibrionaceae</taxon>
        <taxon>Vibrio</taxon>
    </lineage>
</organism>
<feature type="chain" id="PRO_5015485202" evidence="3">
    <location>
        <begin position="28"/>
        <end position="216"/>
    </location>
</feature>
<dbReference type="EMBL" id="PDGH01000101">
    <property type="protein sequence ID" value="POB46993.1"/>
    <property type="molecule type" value="Genomic_DNA"/>
</dbReference>
<feature type="compositionally biased region" description="Basic and acidic residues" evidence="1">
    <location>
        <begin position="183"/>
        <end position="193"/>
    </location>
</feature>
<sequence length="216" mass="23695">MNLKRVTIKWFGYLFLISSYTSGVAFATDDVTRDPALDNVFTSVLELSNTFLPIMTGLCIFLFLMSLIVRNSFNPVFMIMPISMVMMNSMVDTLIEESEGAVPISTTETGIQSDPWGVVIVAIIVLVVIAGITTFIWLNRDQSERLDRTAGSNASELGDLEHLVQSSVNKPGHETATQSSNESTEKNSSKVEQNEPIVAAKTEDAPVNNVRKISLS</sequence>
<keyword evidence="3" id="KW-0732">Signal</keyword>
<protein>
    <submittedName>
        <fullName evidence="4">Uncharacterized protein</fullName>
    </submittedName>
</protein>
<feature type="signal peptide" evidence="3">
    <location>
        <begin position="1"/>
        <end position="27"/>
    </location>
</feature>
<evidence type="ECO:0000313" key="5">
    <source>
        <dbReference type="Proteomes" id="UP000237466"/>
    </source>
</evidence>
<reference evidence="4 5" key="1">
    <citation type="journal article" date="2018" name="Front. Microbiol.">
        <title>Phylogeny of Vibrio vulnificus from the Analysis of the Core-Genome: Implications for Intra-Species Taxonomy.</title>
        <authorList>
            <person name="Roig F.J."/>
            <person name="Gonzalez-Candelas F."/>
            <person name="Sanjuan E."/>
            <person name="Fouz B."/>
            <person name="Feil E.J."/>
            <person name="Llorens C."/>
            <person name="Baker-Austin C."/>
            <person name="Oliver J.D."/>
            <person name="Danin-Poleg Y."/>
            <person name="Gibas C.J."/>
            <person name="Kashi Y."/>
            <person name="Gulig P.A."/>
            <person name="Morrison S.S."/>
            <person name="Amaro C."/>
        </authorList>
    </citation>
    <scope>NUCLEOTIDE SEQUENCE [LARGE SCALE GENOMIC DNA]</scope>
    <source>
        <strain evidence="4 5">CECT4608</strain>
    </source>
</reference>
<comment type="caution">
    <text evidence="4">The sequence shown here is derived from an EMBL/GenBank/DDBJ whole genome shotgun (WGS) entry which is preliminary data.</text>
</comment>
<dbReference type="AlphaFoldDB" id="A0A2S3R1M1"/>
<keyword evidence="2" id="KW-0812">Transmembrane</keyword>
<name>A0A2S3R1M1_VIBVL</name>
<dbReference type="RefSeq" id="WP_103200508.1">
    <property type="nucleotide sequence ID" value="NZ_PDGH01000101.1"/>
</dbReference>
<keyword evidence="2" id="KW-1133">Transmembrane helix</keyword>
<keyword evidence="2" id="KW-0472">Membrane</keyword>
<proteinExistence type="predicted"/>